<reference evidence="2" key="1">
    <citation type="journal article" date="2019" name="Elife">
        <title>Combined transcriptome and proteome profiling reveals specific molecular brain signatures for sex, maturation and circalunar clock phase.</title>
        <authorList>
            <person name="Schenk S."/>
            <person name="Bannister S.C."/>
            <person name="Sedlazeck F.J."/>
            <person name="Anrather D."/>
            <person name="Minh B.Q."/>
            <person name="Bileck A."/>
            <person name="Hartl M."/>
            <person name="von Haeseler A."/>
            <person name="Gerner C."/>
            <person name="Raible F."/>
            <person name="Tessmar-Raible K."/>
        </authorList>
    </citation>
    <scope>NUCLEOTIDE SEQUENCE</scope>
</reference>
<evidence type="ECO:0000313" key="2">
    <source>
        <dbReference type="EMBL" id="QBA88389.1"/>
    </source>
</evidence>
<protein>
    <submittedName>
        <fullName evidence="2">Ependymin-related protein 4.10</fullName>
    </submittedName>
</protein>
<dbReference type="Pfam" id="PF00811">
    <property type="entry name" value="Ependymin"/>
    <property type="match status" value="1"/>
</dbReference>
<dbReference type="GO" id="GO:0005576">
    <property type="term" value="C:extracellular region"/>
    <property type="evidence" value="ECO:0007669"/>
    <property type="project" value="InterPro"/>
</dbReference>
<dbReference type="GO" id="GO:0005509">
    <property type="term" value="F:calcium ion binding"/>
    <property type="evidence" value="ECO:0007669"/>
    <property type="project" value="InterPro"/>
</dbReference>
<accession>A0A411F674</accession>
<sequence length="227" mass="24743">MNSLLVLLGLVSLSYGSAIWSRNMVKDPACCFQRPGQFTFLGEVLYNYAGAAVPFQQMMAVYATEDGIDGVKYFDRKSGKLTSRAVIDFKNGFIYRINEGGECMKQATKAKQLSGCMPESAKWVGEYRVGNGLDSIYGYTFQFTQPSKNLAETLSVSRNCVPLHVEKTVTTPQGATIQNGGIINPSLKITEKGIFDIPATCNSVEAGSSDFKAELLPVPSFLAPDME</sequence>
<dbReference type="PANTHER" id="PTHR10697:SF1">
    <property type="entry name" value="MAMMALIAN EPENDYMIN-RELATED PROTEIN 1"/>
    <property type="match status" value="1"/>
</dbReference>
<feature type="signal peptide" evidence="1">
    <location>
        <begin position="1"/>
        <end position="18"/>
    </location>
</feature>
<dbReference type="AlphaFoldDB" id="A0A411F674"/>
<dbReference type="PANTHER" id="PTHR10697">
    <property type="entry name" value="MAMMALIAN EPENDYMIN-RELATED PROTEIN 1"/>
    <property type="match status" value="1"/>
</dbReference>
<keyword evidence="1" id="KW-0732">Signal</keyword>
<dbReference type="InterPro" id="IPR001299">
    <property type="entry name" value="Ependymin"/>
</dbReference>
<dbReference type="GO" id="GO:0005764">
    <property type="term" value="C:lysosome"/>
    <property type="evidence" value="ECO:0007669"/>
    <property type="project" value="TreeGrafter"/>
</dbReference>
<dbReference type="EMBL" id="MH587648">
    <property type="protein sequence ID" value="QBA88389.1"/>
    <property type="molecule type" value="mRNA"/>
</dbReference>
<name>A0A411F674_PLADU</name>
<proteinExistence type="evidence at transcript level"/>
<organism evidence="2">
    <name type="scientific">Platynereis dumerilii</name>
    <name type="common">Dumeril's clam worm</name>
    <dbReference type="NCBI Taxonomy" id="6359"/>
    <lineage>
        <taxon>Eukaryota</taxon>
        <taxon>Metazoa</taxon>
        <taxon>Spiralia</taxon>
        <taxon>Lophotrochozoa</taxon>
        <taxon>Annelida</taxon>
        <taxon>Polychaeta</taxon>
        <taxon>Errantia</taxon>
        <taxon>Phyllodocida</taxon>
        <taxon>Nereididae</taxon>
        <taxon>Platynereis</taxon>
    </lineage>
</organism>
<dbReference type="GO" id="GO:0007160">
    <property type="term" value="P:cell-matrix adhesion"/>
    <property type="evidence" value="ECO:0007669"/>
    <property type="project" value="InterPro"/>
</dbReference>
<evidence type="ECO:0000256" key="1">
    <source>
        <dbReference type="SAM" id="SignalP"/>
    </source>
</evidence>
<feature type="chain" id="PRO_5019396324" evidence="1">
    <location>
        <begin position="19"/>
        <end position="227"/>
    </location>
</feature>